<accession>A0A1W9Z0E5</accession>
<comment type="caution">
    <text evidence="1">The sequence shown here is derived from an EMBL/GenBank/DDBJ whole genome shotgun (WGS) entry which is preliminary data.</text>
</comment>
<proteinExistence type="predicted"/>
<name>A0A1W9Z0E5_MYCBA</name>
<protein>
    <submittedName>
        <fullName evidence="1">Uncharacterized protein</fullName>
    </submittedName>
</protein>
<keyword evidence="2" id="KW-1185">Reference proteome</keyword>
<dbReference type="AlphaFoldDB" id="A0A1W9Z0E5"/>
<evidence type="ECO:0000313" key="1">
    <source>
        <dbReference type="EMBL" id="ORA05781.1"/>
    </source>
</evidence>
<gene>
    <name evidence="1" type="ORF">BST17_08450</name>
</gene>
<dbReference type="Proteomes" id="UP000192366">
    <property type="component" value="Unassembled WGS sequence"/>
</dbReference>
<evidence type="ECO:0000313" key="2">
    <source>
        <dbReference type="Proteomes" id="UP000192366"/>
    </source>
</evidence>
<dbReference type="EMBL" id="MVHJ01000005">
    <property type="protein sequence ID" value="ORA05781.1"/>
    <property type="molecule type" value="Genomic_DNA"/>
</dbReference>
<reference evidence="1 2" key="1">
    <citation type="submission" date="2017-02" db="EMBL/GenBank/DDBJ databases">
        <title>The new phylogeny of genus Mycobacterium.</title>
        <authorList>
            <person name="Tortoli E."/>
            <person name="Trovato A."/>
            <person name="Cirillo D.M."/>
        </authorList>
    </citation>
    <scope>NUCLEOTIDE SEQUENCE [LARGE SCALE GENOMIC DNA]</scope>
    <source>
        <strain evidence="1 2">DSM 45578</strain>
    </source>
</reference>
<organism evidence="1 2">
    <name type="scientific">Mycolicibacterium bacteremicum</name>
    <name type="common">Mycobacterium bacteremicum</name>
    <dbReference type="NCBI Taxonomy" id="564198"/>
    <lineage>
        <taxon>Bacteria</taxon>
        <taxon>Bacillati</taxon>
        <taxon>Actinomycetota</taxon>
        <taxon>Actinomycetes</taxon>
        <taxon>Mycobacteriales</taxon>
        <taxon>Mycobacteriaceae</taxon>
        <taxon>Mycolicibacterium</taxon>
    </lineage>
</organism>
<sequence length="81" mass="8804">MPNPEPGELYLTPRGQWAQAAPSTCGRGHWLGPGRVLVGTVPCDCGVRHSTWWCREPDCGDTVYGPPLTAGCRIRTGPDER</sequence>